<dbReference type="EMBL" id="CM055114">
    <property type="protein sequence ID" value="KAJ7514675.1"/>
    <property type="molecule type" value="Genomic_DNA"/>
</dbReference>
<name>A0ACC2AAV2_DIPCM</name>
<protein>
    <submittedName>
        <fullName evidence="1">Uncharacterized protein</fullName>
    </submittedName>
</protein>
<evidence type="ECO:0000313" key="2">
    <source>
        <dbReference type="Proteomes" id="UP001162992"/>
    </source>
</evidence>
<organism evidence="1 2">
    <name type="scientific">Diphasiastrum complanatum</name>
    <name type="common">Issler's clubmoss</name>
    <name type="synonym">Lycopodium complanatum</name>
    <dbReference type="NCBI Taxonomy" id="34168"/>
    <lineage>
        <taxon>Eukaryota</taxon>
        <taxon>Viridiplantae</taxon>
        <taxon>Streptophyta</taxon>
        <taxon>Embryophyta</taxon>
        <taxon>Tracheophyta</taxon>
        <taxon>Lycopodiopsida</taxon>
        <taxon>Lycopodiales</taxon>
        <taxon>Lycopodiaceae</taxon>
        <taxon>Lycopodioideae</taxon>
        <taxon>Diphasiastrum</taxon>
    </lineage>
</organism>
<keyword evidence="2" id="KW-1185">Reference proteome</keyword>
<proteinExistence type="predicted"/>
<accession>A0ACC2AAV2</accession>
<dbReference type="Proteomes" id="UP001162992">
    <property type="component" value="Chromosome 23"/>
</dbReference>
<evidence type="ECO:0000313" key="1">
    <source>
        <dbReference type="EMBL" id="KAJ7514675.1"/>
    </source>
</evidence>
<sequence>MEALCAISTAAQRNNYLLVRLIVVSIAVFCVASTTKGQQHTPTPYQMLDLNGFPAGLLPNTVVSSTFDSNGRFVVRLSEKCLLNIPGAYPVTYDTTITGIISPGRLSSLSGITVKVFFVWWSITEIYVSGSNLVFVVGFASASYPASNFLDSPICSNSMISAV</sequence>
<gene>
    <name evidence="1" type="ORF">O6H91_23G054800</name>
</gene>
<comment type="caution">
    <text evidence="1">The sequence shown here is derived from an EMBL/GenBank/DDBJ whole genome shotgun (WGS) entry which is preliminary data.</text>
</comment>
<reference evidence="2" key="1">
    <citation type="journal article" date="2024" name="Proc. Natl. Acad. Sci. U.S.A.">
        <title>Extraordinary preservation of gene collinearity over three hundred million years revealed in homosporous lycophytes.</title>
        <authorList>
            <person name="Li C."/>
            <person name="Wickell D."/>
            <person name="Kuo L.Y."/>
            <person name="Chen X."/>
            <person name="Nie B."/>
            <person name="Liao X."/>
            <person name="Peng D."/>
            <person name="Ji J."/>
            <person name="Jenkins J."/>
            <person name="Williams M."/>
            <person name="Shu S."/>
            <person name="Plott C."/>
            <person name="Barry K."/>
            <person name="Rajasekar S."/>
            <person name="Grimwood J."/>
            <person name="Han X."/>
            <person name="Sun S."/>
            <person name="Hou Z."/>
            <person name="He W."/>
            <person name="Dai G."/>
            <person name="Sun C."/>
            <person name="Schmutz J."/>
            <person name="Leebens-Mack J.H."/>
            <person name="Li F.W."/>
            <person name="Wang L."/>
        </authorList>
    </citation>
    <scope>NUCLEOTIDE SEQUENCE [LARGE SCALE GENOMIC DNA]</scope>
    <source>
        <strain evidence="2">cv. PW_Plant_1</strain>
    </source>
</reference>